<sequence>MFSRMPSGGSTLSKTKRKLSAIAKRITVSKHNAPCYFLQLPRELRDRIYELAILACSDLEDVADKPSITERPLYSTLMAGLYPRLPKRSLPTRLHLRREPSPQRELRALFKVKRVGSPANLLLTNHQISTEFAEEMYRSCKLVGEISTDGQIDRFSAELCLSAERASLLLGIPLARDIYSSSNKNATLALQRVRNWEVQIDLLPLASTTLEPGPILQRASGKLDALAAQLDHVLGLMPDCRELTLRMMLRTEETLPFLYLMGRRDRFGLVTLFEDFFQMKLRNNRSVKTFRKMLTVGFGEEGGFSAEAQIFPLRERVEKWHHGKQEMKVVSDEKRDYAYTDFYSSSIDHSYYWVQEQFHPYEQFGRPGSYQSIAAATKYGYNKWVKMGKPKWNETAEHKEVMRLWRTL</sequence>
<protein>
    <recommendedName>
        <fullName evidence="3">F-box domain-containing protein</fullName>
    </recommendedName>
</protein>
<accession>A0AA39YUX3</accession>
<keyword evidence="2" id="KW-1185">Reference proteome</keyword>
<evidence type="ECO:0000313" key="2">
    <source>
        <dbReference type="Proteomes" id="UP001175001"/>
    </source>
</evidence>
<proteinExistence type="predicted"/>
<organism evidence="1 2">
    <name type="scientific">Lasiodiplodia hormozganensis</name>
    <dbReference type="NCBI Taxonomy" id="869390"/>
    <lineage>
        <taxon>Eukaryota</taxon>
        <taxon>Fungi</taxon>
        <taxon>Dikarya</taxon>
        <taxon>Ascomycota</taxon>
        <taxon>Pezizomycotina</taxon>
        <taxon>Dothideomycetes</taxon>
        <taxon>Dothideomycetes incertae sedis</taxon>
        <taxon>Botryosphaeriales</taxon>
        <taxon>Botryosphaeriaceae</taxon>
        <taxon>Lasiodiplodia</taxon>
    </lineage>
</organism>
<gene>
    <name evidence="1" type="ORF">DIS24_g4261</name>
</gene>
<comment type="caution">
    <text evidence="1">The sequence shown here is derived from an EMBL/GenBank/DDBJ whole genome shotgun (WGS) entry which is preliminary data.</text>
</comment>
<evidence type="ECO:0000313" key="1">
    <source>
        <dbReference type="EMBL" id="KAK0659028.1"/>
    </source>
</evidence>
<dbReference type="EMBL" id="JAUJDW010000015">
    <property type="protein sequence ID" value="KAK0659028.1"/>
    <property type="molecule type" value="Genomic_DNA"/>
</dbReference>
<reference evidence="1" key="1">
    <citation type="submission" date="2023-06" db="EMBL/GenBank/DDBJ databases">
        <title>Multi-omics analyses reveal the molecular pathogenesis toolkit of Lasiodiplodia hormozganensis, a cross-kingdom pathogen.</title>
        <authorList>
            <person name="Felix C."/>
            <person name="Meneses R."/>
            <person name="Goncalves M.F.M."/>
            <person name="Tilleman L."/>
            <person name="Duarte A.S."/>
            <person name="Jorrin-Novo J.V."/>
            <person name="Van De Peer Y."/>
            <person name="Deforce D."/>
            <person name="Van Nieuwerburgh F."/>
            <person name="Esteves A.C."/>
            <person name="Alves A."/>
        </authorList>
    </citation>
    <scope>NUCLEOTIDE SEQUENCE</scope>
    <source>
        <strain evidence="1">CBS 339.90</strain>
    </source>
</reference>
<dbReference type="AlphaFoldDB" id="A0AA39YUX3"/>
<name>A0AA39YUX3_9PEZI</name>
<dbReference type="Proteomes" id="UP001175001">
    <property type="component" value="Unassembled WGS sequence"/>
</dbReference>
<evidence type="ECO:0008006" key="3">
    <source>
        <dbReference type="Google" id="ProtNLM"/>
    </source>
</evidence>